<evidence type="ECO:0000259" key="9">
    <source>
        <dbReference type="Pfam" id="PF13231"/>
    </source>
</evidence>
<feature type="transmembrane region" description="Helical" evidence="8">
    <location>
        <begin position="170"/>
        <end position="203"/>
    </location>
</feature>
<keyword evidence="2" id="KW-1003">Cell membrane</keyword>
<proteinExistence type="predicted"/>
<dbReference type="AlphaFoldDB" id="A0A2M7TXD4"/>
<evidence type="ECO:0000256" key="6">
    <source>
        <dbReference type="ARBA" id="ARBA00022989"/>
    </source>
</evidence>
<feature type="transmembrane region" description="Helical" evidence="8">
    <location>
        <begin position="350"/>
        <end position="367"/>
    </location>
</feature>
<feature type="transmembrane region" description="Helical" evidence="8">
    <location>
        <begin position="374"/>
        <end position="393"/>
    </location>
</feature>
<evidence type="ECO:0000256" key="4">
    <source>
        <dbReference type="ARBA" id="ARBA00022679"/>
    </source>
</evidence>
<evidence type="ECO:0000256" key="5">
    <source>
        <dbReference type="ARBA" id="ARBA00022692"/>
    </source>
</evidence>
<gene>
    <name evidence="10" type="ORF">COY16_04120</name>
</gene>
<organism evidence="10 11">
    <name type="scientific">Candidatus Roizmanbacteria bacterium CG_4_10_14_0_2_um_filter_39_13</name>
    <dbReference type="NCBI Taxonomy" id="1974825"/>
    <lineage>
        <taxon>Bacteria</taxon>
        <taxon>Candidatus Roizmaniibacteriota</taxon>
    </lineage>
</organism>
<evidence type="ECO:0000256" key="3">
    <source>
        <dbReference type="ARBA" id="ARBA00022676"/>
    </source>
</evidence>
<feature type="transmembrane region" description="Helical" evidence="8">
    <location>
        <begin position="96"/>
        <end position="113"/>
    </location>
</feature>
<dbReference type="GO" id="GO:0005886">
    <property type="term" value="C:plasma membrane"/>
    <property type="evidence" value="ECO:0007669"/>
    <property type="project" value="UniProtKB-SubCell"/>
</dbReference>
<dbReference type="PANTHER" id="PTHR33908">
    <property type="entry name" value="MANNOSYLTRANSFERASE YKCB-RELATED"/>
    <property type="match status" value="1"/>
</dbReference>
<dbReference type="GO" id="GO:0016763">
    <property type="term" value="F:pentosyltransferase activity"/>
    <property type="evidence" value="ECO:0007669"/>
    <property type="project" value="TreeGrafter"/>
</dbReference>
<feature type="transmembrane region" description="Helical" evidence="8">
    <location>
        <begin position="119"/>
        <end position="137"/>
    </location>
</feature>
<dbReference type="InterPro" id="IPR038731">
    <property type="entry name" value="RgtA/B/C-like"/>
</dbReference>
<dbReference type="GO" id="GO:0009103">
    <property type="term" value="P:lipopolysaccharide biosynthetic process"/>
    <property type="evidence" value="ECO:0007669"/>
    <property type="project" value="UniProtKB-ARBA"/>
</dbReference>
<keyword evidence="7 8" id="KW-0472">Membrane</keyword>
<protein>
    <recommendedName>
        <fullName evidence="9">Glycosyltransferase RgtA/B/C/D-like domain-containing protein</fullName>
    </recommendedName>
</protein>
<keyword evidence="6 8" id="KW-1133">Transmembrane helix</keyword>
<dbReference type="EMBL" id="PFOB01000054">
    <property type="protein sequence ID" value="PIZ62474.1"/>
    <property type="molecule type" value="Genomic_DNA"/>
</dbReference>
<feature type="transmembrane region" description="Helical" evidence="8">
    <location>
        <begin position="215"/>
        <end position="235"/>
    </location>
</feature>
<name>A0A2M7TXD4_9BACT</name>
<feature type="transmembrane region" description="Helical" evidence="8">
    <location>
        <begin position="302"/>
        <end position="319"/>
    </location>
</feature>
<feature type="domain" description="Glycosyltransferase RgtA/B/C/D-like" evidence="9">
    <location>
        <begin position="76"/>
        <end position="231"/>
    </location>
</feature>
<evidence type="ECO:0000256" key="7">
    <source>
        <dbReference type="ARBA" id="ARBA00023136"/>
    </source>
</evidence>
<feature type="transmembrane region" description="Helical" evidence="8">
    <location>
        <begin position="61"/>
        <end position="84"/>
    </location>
</feature>
<reference evidence="11" key="1">
    <citation type="submission" date="2017-09" db="EMBL/GenBank/DDBJ databases">
        <title>Depth-based differentiation of microbial function through sediment-hosted aquifers and enrichment of novel symbionts in the deep terrestrial subsurface.</title>
        <authorList>
            <person name="Probst A.J."/>
            <person name="Ladd B."/>
            <person name="Jarett J.K."/>
            <person name="Geller-Mcgrath D.E."/>
            <person name="Sieber C.M.K."/>
            <person name="Emerson J.B."/>
            <person name="Anantharaman K."/>
            <person name="Thomas B.C."/>
            <person name="Malmstrom R."/>
            <person name="Stieglmeier M."/>
            <person name="Klingl A."/>
            <person name="Woyke T."/>
            <person name="Ryan C.M."/>
            <person name="Banfield J.F."/>
        </authorList>
    </citation>
    <scope>NUCLEOTIDE SEQUENCE [LARGE SCALE GENOMIC DNA]</scope>
</reference>
<evidence type="ECO:0000256" key="2">
    <source>
        <dbReference type="ARBA" id="ARBA00022475"/>
    </source>
</evidence>
<keyword evidence="5 8" id="KW-0812">Transmembrane</keyword>
<dbReference type="Proteomes" id="UP000228503">
    <property type="component" value="Unassembled WGS sequence"/>
</dbReference>
<comment type="subcellular location">
    <subcellularLocation>
        <location evidence="1">Cell membrane</location>
        <topology evidence="1">Multi-pass membrane protein</topology>
    </subcellularLocation>
</comment>
<dbReference type="InterPro" id="IPR050297">
    <property type="entry name" value="LipidA_mod_glycosyltrf_83"/>
</dbReference>
<evidence type="ECO:0000256" key="8">
    <source>
        <dbReference type="SAM" id="Phobius"/>
    </source>
</evidence>
<feature type="transmembrane region" description="Helical" evidence="8">
    <location>
        <begin position="144"/>
        <end position="164"/>
    </location>
</feature>
<comment type="caution">
    <text evidence="10">The sequence shown here is derived from an EMBL/GenBank/DDBJ whole genome shotgun (WGS) entry which is preliminary data.</text>
</comment>
<evidence type="ECO:0000313" key="11">
    <source>
        <dbReference type="Proteomes" id="UP000228503"/>
    </source>
</evidence>
<evidence type="ECO:0000256" key="1">
    <source>
        <dbReference type="ARBA" id="ARBA00004651"/>
    </source>
</evidence>
<dbReference type="Pfam" id="PF13231">
    <property type="entry name" value="PMT_2"/>
    <property type="match status" value="1"/>
</dbReference>
<dbReference type="PANTHER" id="PTHR33908:SF11">
    <property type="entry name" value="MEMBRANE PROTEIN"/>
    <property type="match status" value="1"/>
</dbReference>
<keyword evidence="3" id="KW-0328">Glycosyltransferase</keyword>
<evidence type="ECO:0000313" key="10">
    <source>
        <dbReference type="EMBL" id="PIZ62474.1"/>
    </source>
</evidence>
<sequence>MARKMFKNLFSLLNTKKGVWVIIGTIILLRTWKVAELFNFTFSEEHQAFLAWEQIKNFHPIWIGVSAANIYYYLGPGFTYINALLFKISNGDPASLAWFASLLGLATTASIYYVARTFFSNKIGLYAAIIYGCSTLINLNDRRFWNPTPIPFITIWMVFSLIKAKKNPNWLILTAGLIGAAFHTHLTMVLFMVPTLYVVYVSFKKQTLKTNMKAALLACIVYLIVTSPLIVFDVVHNFDNLMMPMRTITGKQRAALNTINMPNMVSHLGEISSSFGRLWYIKLYSNPQDEVVLESHHDQTRGNIVLASISFLALFYFLYKNKNEGSEIFSISIITILLAFILYPSYNPEYYLMSILTLMAIAIAYGLNSMPQKLSYPILAVFIVANIATTVTLSDKYGLLTRARLVEKTMQGVGDKSFALETIGELPKPEFAYAGWRYIFKYYGKTPTKSNVDPILGWIYLDEISEEIPELKVIVADTVEPTFEEEPIATFSNGPYHSYIFQNN</sequence>
<keyword evidence="4" id="KW-0808">Transferase</keyword>
<feature type="transmembrane region" description="Helical" evidence="8">
    <location>
        <begin position="326"/>
        <end position="344"/>
    </location>
</feature>
<accession>A0A2M7TXD4</accession>